<keyword evidence="11" id="KW-0443">Lipid metabolism</keyword>
<comment type="cofactor">
    <cofactor evidence="12">
        <name>heme</name>
        <dbReference type="ChEBI" id="CHEBI:30413"/>
    </cofactor>
</comment>
<evidence type="ECO:0000256" key="12">
    <source>
        <dbReference type="PIRSR" id="PIRSR602401-1"/>
    </source>
</evidence>
<dbReference type="PANTHER" id="PTHR24286">
    <property type="entry name" value="CYTOCHROME P450 26"/>
    <property type="match status" value="1"/>
</dbReference>
<evidence type="ECO:0000256" key="2">
    <source>
        <dbReference type="ARBA" id="ARBA00010617"/>
    </source>
</evidence>
<evidence type="ECO:0000313" key="16">
    <source>
        <dbReference type="EnsemblPlants" id="KRH69930"/>
    </source>
</evidence>
<keyword evidence="3 14" id="KW-0812">Transmembrane</keyword>
<dbReference type="GO" id="GO:0005506">
    <property type="term" value="F:iron ion binding"/>
    <property type="evidence" value="ECO:0007669"/>
    <property type="project" value="InterPro"/>
</dbReference>
<evidence type="ECO:0000256" key="8">
    <source>
        <dbReference type="ARBA" id="ARBA00023004"/>
    </source>
</evidence>
<dbReference type="KEGG" id="gmx:100800210"/>
<sequence length="495" mass="56123">MSDSHLITFCFLSCSILALILITFIFTRRKKPKFNLPPGQMGWPLLGETIGYLNPYPAVTLGEFMENHIARYGKIYKSNLFGGPAIVSADAGLNRFILQNDGKLFEISYPKSIRDILGKWSMLVLVGDMHKEMRNISLNFLSNAKLRTHLVKEVERHALLVINSWNNNSTFSALQEAKKFTFNFMAKRIMSLEPGNPETGQLRREYVSFMKGVVSTAPLNLPGTAYRKALKSRGAVKKIIEGKMEERNKRIQKGNASLEEDHDLLSWVMTHTNLSNEQILDLVLSLLFAGHETSSVAIALAIYFLPGCPRAIQQLREEHVEIVTSKKQTGEVELTWDDYKRMEFTHCVVNETLRLGNVVRFIHRKAIKDVHYKGYDIPCGWKVLPVVSAVHLDPALFDQPHQFNPWRWQDKNKSGSCENANVNMNLMAFGGGPRMCAGSELGKLEMAVFIHHLILNYNWELVGEDQPIAYPYVDFPKALPIKVQTHSSKHSSFSS</sequence>
<dbReference type="AlphaFoldDB" id="I1JCQ8"/>
<keyword evidence="4 12" id="KW-0479">Metal-binding</keyword>
<dbReference type="GO" id="GO:0010268">
    <property type="term" value="P:brassinosteroid homeostasis"/>
    <property type="evidence" value="ECO:0000318"/>
    <property type="project" value="GO_Central"/>
</dbReference>
<evidence type="ECO:0000256" key="13">
    <source>
        <dbReference type="RuleBase" id="RU000461"/>
    </source>
</evidence>
<evidence type="ECO:0000256" key="4">
    <source>
        <dbReference type="ARBA" id="ARBA00022723"/>
    </source>
</evidence>
<reference evidence="15 16" key="1">
    <citation type="journal article" date="2010" name="Nature">
        <title>Genome sequence of the palaeopolyploid soybean.</title>
        <authorList>
            <person name="Schmutz J."/>
            <person name="Cannon S.B."/>
            <person name="Schlueter J."/>
            <person name="Ma J."/>
            <person name="Mitros T."/>
            <person name="Nelson W."/>
            <person name="Hyten D.L."/>
            <person name="Song Q."/>
            <person name="Thelen J.J."/>
            <person name="Cheng J."/>
            <person name="Xu D."/>
            <person name="Hellsten U."/>
            <person name="May G.D."/>
            <person name="Yu Y."/>
            <person name="Sakurai T."/>
            <person name="Umezawa T."/>
            <person name="Bhattacharyya M.K."/>
            <person name="Sandhu D."/>
            <person name="Valliyodan B."/>
            <person name="Lindquist E."/>
            <person name="Peto M."/>
            <person name="Grant D."/>
            <person name="Shu S."/>
            <person name="Goodstein D."/>
            <person name="Barry K."/>
            <person name="Futrell-Griggs M."/>
            <person name="Abernathy B."/>
            <person name="Du J."/>
            <person name="Tian Z."/>
            <person name="Zhu L."/>
            <person name="Gill N."/>
            <person name="Joshi T."/>
            <person name="Libault M."/>
            <person name="Sethuraman A."/>
            <person name="Zhang X.-C."/>
            <person name="Shinozaki K."/>
            <person name="Nguyen H.T."/>
            <person name="Wing R.A."/>
            <person name="Cregan P."/>
            <person name="Specht J."/>
            <person name="Grimwood J."/>
            <person name="Rokhsar D."/>
            <person name="Stacey G."/>
            <person name="Shoemaker R.C."/>
            <person name="Jackson S.A."/>
        </authorList>
    </citation>
    <scope>NUCLEOTIDE SEQUENCE [LARGE SCALE GENOMIC DNA]</scope>
    <source>
        <strain evidence="16">cv. Williams 82</strain>
        <tissue evidence="15">Callus</tissue>
    </source>
</reference>
<dbReference type="Gramene" id="KRH69930">
    <property type="protein sequence ID" value="KRH69930"/>
    <property type="gene ID" value="GLYMA_02G057500"/>
</dbReference>
<dbReference type="GO" id="GO:0016020">
    <property type="term" value="C:membrane"/>
    <property type="evidence" value="ECO:0007669"/>
    <property type="project" value="UniProtKB-SubCell"/>
</dbReference>
<dbReference type="STRING" id="3847.I1JCQ8"/>
<reference evidence="15" key="3">
    <citation type="submission" date="2018-07" db="EMBL/GenBank/DDBJ databases">
        <title>WGS assembly of Glycine max.</title>
        <authorList>
            <person name="Schmutz J."/>
            <person name="Cannon S."/>
            <person name="Schlueter J."/>
            <person name="Ma J."/>
            <person name="Mitros T."/>
            <person name="Nelson W."/>
            <person name="Hyten D."/>
            <person name="Song Q."/>
            <person name="Thelen J."/>
            <person name="Cheng J."/>
            <person name="Xu D."/>
            <person name="Hellsten U."/>
            <person name="May G."/>
            <person name="Yu Y."/>
            <person name="Sakurai T."/>
            <person name="Umezawa T."/>
            <person name="Bhattacharyya M."/>
            <person name="Sandhu D."/>
            <person name="Valliyodan B."/>
            <person name="Lindquist E."/>
            <person name="Peto M."/>
            <person name="Grant D."/>
            <person name="Shu S."/>
            <person name="Goodstein D."/>
            <person name="Barry K."/>
            <person name="Futrell-Griggs M."/>
            <person name="Abernathy B."/>
            <person name="Du J."/>
            <person name="Tian Z."/>
            <person name="Zhu L."/>
            <person name="Gill N."/>
            <person name="Joshi T."/>
            <person name="Libault M."/>
            <person name="Sethuraman A."/>
            <person name="Zhang X."/>
            <person name="Shinozaki K."/>
            <person name="Nguyen H."/>
            <person name="Wing R."/>
            <person name="Cregan P."/>
            <person name="Specht J."/>
            <person name="Grimwood J."/>
            <person name="Rokhsar D."/>
            <person name="Stacey G."/>
            <person name="Shoemaker R."/>
            <person name="Jackson S."/>
        </authorList>
    </citation>
    <scope>NUCLEOTIDE SEQUENCE</scope>
    <source>
        <tissue evidence="15">Callus</tissue>
    </source>
</reference>
<dbReference type="GeneID" id="100800210"/>
<dbReference type="GO" id="GO:0016705">
    <property type="term" value="F:oxidoreductase activity, acting on paired donors, with incorporation or reduction of molecular oxygen"/>
    <property type="evidence" value="ECO:0007669"/>
    <property type="project" value="InterPro"/>
</dbReference>
<dbReference type="PaxDb" id="3847-GLYMA02G06410.1"/>
<comment type="catalytic activity">
    <reaction evidence="10">
        <text>cholesterol + reduced [NADPH--hemoprotein reductase] + O2 = (22S)-22-hydroxycholesterol + oxidized [NADPH--hemoprotein reductase] + H2O + H(+)</text>
        <dbReference type="Rhea" id="RHEA:69839"/>
        <dbReference type="Rhea" id="RHEA-COMP:11964"/>
        <dbReference type="Rhea" id="RHEA-COMP:11965"/>
        <dbReference type="ChEBI" id="CHEBI:1301"/>
        <dbReference type="ChEBI" id="CHEBI:15377"/>
        <dbReference type="ChEBI" id="CHEBI:15378"/>
        <dbReference type="ChEBI" id="CHEBI:15379"/>
        <dbReference type="ChEBI" id="CHEBI:16113"/>
        <dbReference type="ChEBI" id="CHEBI:57618"/>
        <dbReference type="ChEBI" id="CHEBI:58210"/>
    </reaction>
    <physiologicalReaction direction="left-to-right" evidence="10">
        <dbReference type="Rhea" id="RHEA:69840"/>
    </physiologicalReaction>
</comment>
<dbReference type="Proteomes" id="UP000008827">
    <property type="component" value="Chromosome 2"/>
</dbReference>
<dbReference type="Pfam" id="PF00067">
    <property type="entry name" value="p450"/>
    <property type="match status" value="1"/>
</dbReference>
<evidence type="ECO:0000256" key="6">
    <source>
        <dbReference type="ARBA" id="ARBA00022989"/>
    </source>
</evidence>
<evidence type="ECO:0000256" key="9">
    <source>
        <dbReference type="ARBA" id="ARBA00023136"/>
    </source>
</evidence>
<dbReference type="PRINTS" id="PR00463">
    <property type="entry name" value="EP450I"/>
</dbReference>
<feature type="transmembrane region" description="Helical" evidence="14">
    <location>
        <begin position="6"/>
        <end position="26"/>
    </location>
</feature>
<dbReference type="EnsemblPlants" id="KRH69930">
    <property type="protein sequence ID" value="KRH69930"/>
    <property type="gene ID" value="GLYMA_02G057500"/>
</dbReference>
<keyword evidence="6 14" id="KW-1133">Transmembrane helix</keyword>
<dbReference type="CDD" id="cd11043">
    <property type="entry name" value="CYP90-like"/>
    <property type="match status" value="1"/>
</dbReference>
<evidence type="ECO:0000256" key="10">
    <source>
        <dbReference type="ARBA" id="ARBA00052902"/>
    </source>
</evidence>
<dbReference type="HOGENOM" id="CLU_001570_15_5_1"/>
<dbReference type="PANTHER" id="PTHR24286:SF194">
    <property type="entry name" value="STEROID (22S)-HYDROXYLASE"/>
    <property type="match status" value="1"/>
</dbReference>
<keyword evidence="9 14" id="KW-0472">Membrane</keyword>
<evidence type="ECO:0000256" key="11">
    <source>
        <dbReference type="ARBA" id="ARBA00084112"/>
    </source>
</evidence>
<dbReference type="Gene3D" id="1.10.630.10">
    <property type="entry name" value="Cytochrome P450"/>
    <property type="match status" value="1"/>
</dbReference>
<organism evidence="16">
    <name type="scientific">Glycine max</name>
    <name type="common">Soybean</name>
    <name type="synonym">Glycine hispida</name>
    <dbReference type="NCBI Taxonomy" id="3847"/>
    <lineage>
        <taxon>Eukaryota</taxon>
        <taxon>Viridiplantae</taxon>
        <taxon>Streptophyta</taxon>
        <taxon>Embryophyta</taxon>
        <taxon>Tracheophyta</taxon>
        <taxon>Spermatophyta</taxon>
        <taxon>Magnoliopsida</taxon>
        <taxon>eudicotyledons</taxon>
        <taxon>Gunneridae</taxon>
        <taxon>Pentapetalae</taxon>
        <taxon>rosids</taxon>
        <taxon>fabids</taxon>
        <taxon>Fabales</taxon>
        <taxon>Fabaceae</taxon>
        <taxon>Papilionoideae</taxon>
        <taxon>50 kb inversion clade</taxon>
        <taxon>NPAAA clade</taxon>
        <taxon>indigoferoid/millettioid clade</taxon>
        <taxon>Phaseoleae</taxon>
        <taxon>Glycine</taxon>
        <taxon>Glycine subgen. Soja</taxon>
    </lineage>
</organism>
<dbReference type="GO" id="GO:0020037">
    <property type="term" value="F:heme binding"/>
    <property type="evidence" value="ECO:0007669"/>
    <property type="project" value="InterPro"/>
</dbReference>
<evidence type="ECO:0008006" key="18">
    <source>
        <dbReference type="Google" id="ProtNLM"/>
    </source>
</evidence>
<dbReference type="GO" id="GO:0004497">
    <property type="term" value="F:monooxygenase activity"/>
    <property type="evidence" value="ECO:0000318"/>
    <property type="project" value="GO_Central"/>
</dbReference>
<keyword evidence="5" id="KW-0752">Steroid biosynthesis</keyword>
<gene>
    <name evidence="16" type="primary">LOC100800210</name>
    <name evidence="15" type="ORF">GLYMA_02G057500</name>
</gene>
<dbReference type="InterPro" id="IPR001128">
    <property type="entry name" value="Cyt_P450"/>
</dbReference>
<evidence type="ECO:0000256" key="3">
    <source>
        <dbReference type="ARBA" id="ARBA00022692"/>
    </source>
</evidence>
<evidence type="ECO:0000313" key="15">
    <source>
        <dbReference type="EMBL" id="KRH69930.1"/>
    </source>
</evidence>
<dbReference type="InterPro" id="IPR002401">
    <property type="entry name" value="Cyt_P450_E_grp-I"/>
</dbReference>
<dbReference type="OrthoDB" id="1372046at2759"/>
<dbReference type="SMR" id="I1JCQ8"/>
<accession>I1JCQ8</accession>
<dbReference type="RefSeq" id="XP_006574702.1">
    <property type="nucleotide sequence ID" value="XM_006574639.4"/>
</dbReference>
<comment type="similarity">
    <text evidence="2 13">Belongs to the cytochrome P450 family.</text>
</comment>
<dbReference type="PROSITE" id="PS00086">
    <property type="entry name" value="CYTOCHROME_P450"/>
    <property type="match status" value="1"/>
</dbReference>
<dbReference type="InterPro" id="IPR017972">
    <property type="entry name" value="Cyt_P450_CS"/>
</dbReference>
<keyword evidence="11" id="KW-1069">Brassinosteroid biosynthesis</keyword>
<evidence type="ECO:0000313" key="17">
    <source>
        <dbReference type="Proteomes" id="UP000008827"/>
    </source>
</evidence>
<keyword evidence="12 13" id="KW-0349">Heme</keyword>
<dbReference type="OMA" id="AKCHAGW"/>
<dbReference type="GO" id="GO:0016132">
    <property type="term" value="P:brassinosteroid biosynthetic process"/>
    <property type="evidence" value="ECO:0000318"/>
    <property type="project" value="GO_Central"/>
</dbReference>
<dbReference type="EMBL" id="CM000835">
    <property type="protein sequence ID" value="KRH69930.1"/>
    <property type="molecule type" value="Genomic_DNA"/>
</dbReference>
<name>I1JCQ8_SOYBN</name>
<protein>
    <recommendedName>
        <fullName evidence="18">Cytochrome P450 90B1</fullName>
    </recommendedName>
</protein>
<dbReference type="eggNOG" id="KOG0157">
    <property type="taxonomic scope" value="Eukaryota"/>
</dbReference>
<keyword evidence="13" id="KW-0503">Monooxygenase</keyword>
<keyword evidence="7 13" id="KW-0560">Oxidoreductase</keyword>
<proteinExistence type="inferred from homology"/>
<keyword evidence="8 12" id="KW-0408">Iron</keyword>
<dbReference type="PRINTS" id="PR00385">
    <property type="entry name" value="P450"/>
</dbReference>
<keyword evidence="17" id="KW-1185">Reference proteome</keyword>
<evidence type="ECO:0000256" key="7">
    <source>
        <dbReference type="ARBA" id="ARBA00023002"/>
    </source>
</evidence>
<comment type="subcellular location">
    <subcellularLocation>
        <location evidence="1">Membrane</location>
        <topology evidence="1">Single-pass membrane protein</topology>
    </subcellularLocation>
</comment>
<dbReference type="FunFam" id="1.10.630.10:FF:000061">
    <property type="entry name" value="Cytochrome P450 90B1"/>
    <property type="match status" value="1"/>
</dbReference>
<keyword evidence="11" id="KW-0444">Lipid biosynthesis</keyword>
<reference evidence="16" key="2">
    <citation type="submission" date="2018-02" db="UniProtKB">
        <authorList>
            <consortium name="EnsemblPlants"/>
        </authorList>
    </citation>
    <scope>IDENTIFICATION</scope>
    <source>
        <strain evidence="16">Williams 82</strain>
    </source>
</reference>
<dbReference type="InterPro" id="IPR036396">
    <property type="entry name" value="Cyt_P450_sf"/>
</dbReference>
<dbReference type="SUPFAM" id="SSF48264">
    <property type="entry name" value="Cytochrome P450"/>
    <property type="match status" value="1"/>
</dbReference>
<evidence type="ECO:0000256" key="1">
    <source>
        <dbReference type="ARBA" id="ARBA00004167"/>
    </source>
</evidence>
<evidence type="ECO:0000256" key="5">
    <source>
        <dbReference type="ARBA" id="ARBA00022955"/>
    </source>
</evidence>
<feature type="binding site" description="axial binding residue" evidence="12">
    <location>
        <position position="436"/>
    </location>
    <ligand>
        <name>heme</name>
        <dbReference type="ChEBI" id="CHEBI:30413"/>
    </ligand>
    <ligandPart>
        <name>Fe</name>
        <dbReference type="ChEBI" id="CHEBI:18248"/>
    </ligandPart>
</feature>
<evidence type="ECO:0000256" key="14">
    <source>
        <dbReference type="SAM" id="Phobius"/>
    </source>
</evidence>